<dbReference type="InterPro" id="IPR006885">
    <property type="entry name" value="NADH_UbQ_FeS_4_mit-like"/>
</dbReference>
<comment type="catalytic activity">
    <reaction evidence="17">
        <text>guanosine(26) in tRNA + 2 S-adenosyl-L-methionine = N(2)-dimethylguanosine(26) in tRNA + 2 S-adenosyl-L-homocysteine + 2 H(+)</text>
        <dbReference type="Rhea" id="RHEA:43140"/>
        <dbReference type="Rhea" id="RHEA-COMP:10359"/>
        <dbReference type="Rhea" id="RHEA-COMP:10360"/>
        <dbReference type="ChEBI" id="CHEBI:15378"/>
        <dbReference type="ChEBI" id="CHEBI:57856"/>
        <dbReference type="ChEBI" id="CHEBI:59789"/>
        <dbReference type="ChEBI" id="CHEBI:74269"/>
        <dbReference type="ChEBI" id="CHEBI:74513"/>
        <dbReference type="EC" id="2.1.1.216"/>
    </reaction>
</comment>
<evidence type="ECO:0000313" key="20">
    <source>
        <dbReference type="Proteomes" id="UP000054937"/>
    </source>
</evidence>
<keyword evidence="8 18" id="KW-0949">S-adenosyl-L-methionine</keyword>
<keyword evidence="5 18" id="KW-0489">Methyltransferase</keyword>
<accession>A0A0V0R7U1</accession>
<protein>
    <recommendedName>
        <fullName evidence="16">tRNA (guanine(26)-N(2))-dimethyltransferase</fullName>
        <ecNumber evidence="16">2.1.1.216</ecNumber>
    </recommendedName>
</protein>
<organism evidence="19 20">
    <name type="scientific">Pseudocohnilembus persalinus</name>
    <name type="common">Ciliate</name>
    <dbReference type="NCBI Taxonomy" id="266149"/>
    <lineage>
        <taxon>Eukaryota</taxon>
        <taxon>Sar</taxon>
        <taxon>Alveolata</taxon>
        <taxon>Ciliophora</taxon>
        <taxon>Intramacronucleata</taxon>
        <taxon>Oligohymenophorea</taxon>
        <taxon>Scuticociliatia</taxon>
        <taxon>Philasterida</taxon>
        <taxon>Pseudocohnilembidae</taxon>
        <taxon>Pseudocohnilembus</taxon>
    </lineage>
</organism>
<evidence type="ECO:0000256" key="4">
    <source>
        <dbReference type="ARBA" id="ARBA00022555"/>
    </source>
</evidence>
<gene>
    <name evidence="19" type="ORF">PPERSA_09693</name>
</gene>
<keyword evidence="7 18" id="KW-0808">Transferase</keyword>
<keyword evidence="20" id="KW-1185">Reference proteome</keyword>
<dbReference type="InterPro" id="IPR029063">
    <property type="entry name" value="SAM-dependent_MTases_sf"/>
</dbReference>
<dbReference type="EMBL" id="LDAU01000032">
    <property type="protein sequence ID" value="KRX10309.1"/>
    <property type="molecule type" value="Genomic_DNA"/>
</dbReference>
<dbReference type="SUPFAM" id="SSF53335">
    <property type="entry name" value="S-adenosyl-L-methionine-dependent methyltransferases"/>
    <property type="match status" value="1"/>
</dbReference>
<evidence type="ECO:0000256" key="8">
    <source>
        <dbReference type="ARBA" id="ARBA00022691"/>
    </source>
</evidence>
<dbReference type="InParanoid" id="A0A0V0R7U1"/>
<evidence type="ECO:0000256" key="9">
    <source>
        <dbReference type="ARBA" id="ARBA00022694"/>
    </source>
</evidence>
<dbReference type="GO" id="GO:0000049">
    <property type="term" value="F:tRNA binding"/>
    <property type="evidence" value="ECO:0007669"/>
    <property type="project" value="UniProtKB-UniRule"/>
</dbReference>
<dbReference type="GO" id="GO:0160104">
    <property type="term" value="F:tRNA (guanine(26)-N2)-dimethyltransferase activity"/>
    <property type="evidence" value="ECO:0007669"/>
    <property type="project" value="UniProtKB-EC"/>
</dbReference>
<evidence type="ECO:0000256" key="7">
    <source>
        <dbReference type="ARBA" id="ARBA00022679"/>
    </source>
</evidence>
<dbReference type="OrthoDB" id="286255at2759"/>
<evidence type="ECO:0000256" key="5">
    <source>
        <dbReference type="ARBA" id="ARBA00022603"/>
    </source>
</evidence>
<keyword evidence="15" id="KW-0472">Membrane</keyword>
<dbReference type="GO" id="GO:0022900">
    <property type="term" value="P:electron transport chain"/>
    <property type="evidence" value="ECO:0007669"/>
    <property type="project" value="InterPro"/>
</dbReference>
<dbReference type="Pfam" id="PF02005">
    <property type="entry name" value="TRM"/>
    <property type="match status" value="1"/>
</dbReference>
<keyword evidence="4 18" id="KW-0820">tRNA-binding</keyword>
<sequence>MSEDQLKIREVVEGGIKLIMTNKQFDNCESDLIQKYHFSQCLERDISLLVLKQYISQHIEEKQQQIPHYKDVKIFMGNCQSGGLKALRMMKFIDNSQIQSVTVQNSKTNFQQYFKDMLKLNNISEQKFKVKQTEIEEVLYESSIERDYRQMYQILDLDINETQDHLEYISTAFKSLNDKGLVSLNILNTPSMNQILSNDKCFYKYGTIKSPVSDDVESQIRMIYFAISQIAVRQNKVITPILSFKFKKQIKLHFSVENSKQLCQQEHKKHSLVFKCSECPNFQSEIFINDFQKNLEKDCSCDQCGGKLEIIGPIYNGEINQKEFCVKLLKSIENDQVGNMLQFQKVIQYMLEQIIEYSDFKDGDIMGQNINIITGFLGNPNLIPKKQVWDFLDYHNISYRNSYLQPQIIKGDQNLNQALFDLVRYWNKNYMKMNLLDKELNEYQLECLNKSVKYGPNEKNIQKNEYLSDNKLQNSIKITKMNKLGKNFLKITEVRTMRTLKNLEVPQKEVKGGNSEKLQHGIQIRNSIVPKTADNEANSIGFSTFPQKNQMSAYNDKRLPSIDDQFGRTARIYVQDNCHMHDTPVQHKGYKWTLELPRQNIWKQAATGWTYSDDSLSKRNINFPSLENAIQYCQLQGLGYEVSYPKGRYTTKKSYAQNLQWPGHDEDVNEDC</sequence>
<comment type="subcellular location">
    <subcellularLocation>
        <location evidence="1">Mitochondrion inner membrane</location>
    </subcellularLocation>
</comment>
<evidence type="ECO:0000313" key="19">
    <source>
        <dbReference type="EMBL" id="KRX10309.1"/>
    </source>
</evidence>
<keyword evidence="13" id="KW-0249">Electron transport</keyword>
<dbReference type="GO" id="GO:0002940">
    <property type="term" value="P:tRNA N2-guanine methylation"/>
    <property type="evidence" value="ECO:0007669"/>
    <property type="project" value="TreeGrafter"/>
</dbReference>
<evidence type="ECO:0000256" key="10">
    <source>
        <dbReference type="ARBA" id="ARBA00022792"/>
    </source>
</evidence>
<proteinExistence type="inferred from homology"/>
<evidence type="ECO:0000256" key="2">
    <source>
        <dbReference type="ARBA" id="ARBA00005882"/>
    </source>
</evidence>
<comment type="similarity">
    <text evidence="18">Belongs to the class I-like SAM-binding methyltransferase superfamily. Trm1 family.</text>
</comment>
<dbReference type="PANTHER" id="PTHR10631">
    <property type="entry name" value="N 2 ,N 2 -DIMETHYLGUANOSINE TRNA METHYLTRANSFERASE"/>
    <property type="match status" value="1"/>
</dbReference>
<comment type="caution">
    <text evidence="19">The sequence shown here is derived from an EMBL/GenBank/DDBJ whole genome shotgun (WGS) entry which is preliminary data.</text>
</comment>
<dbReference type="GO" id="GO:0005743">
    <property type="term" value="C:mitochondrial inner membrane"/>
    <property type="evidence" value="ECO:0007669"/>
    <property type="project" value="UniProtKB-SubCell"/>
</dbReference>
<dbReference type="PROSITE" id="PS51626">
    <property type="entry name" value="SAM_MT_TRM1"/>
    <property type="match status" value="1"/>
</dbReference>
<keyword evidence="10" id="KW-0999">Mitochondrion inner membrane</keyword>
<evidence type="ECO:0000256" key="16">
    <source>
        <dbReference type="ARBA" id="ARBA00039099"/>
    </source>
</evidence>
<dbReference type="Pfam" id="PF04800">
    <property type="entry name" value="NDUS4"/>
    <property type="match status" value="1"/>
</dbReference>
<dbReference type="InterPro" id="IPR038532">
    <property type="entry name" value="NDUFS4-like_sf"/>
</dbReference>
<dbReference type="Proteomes" id="UP000054937">
    <property type="component" value="Unassembled WGS sequence"/>
</dbReference>
<keyword evidence="12" id="KW-0809">Transit peptide</keyword>
<evidence type="ECO:0000256" key="11">
    <source>
        <dbReference type="ARBA" id="ARBA00022884"/>
    </source>
</evidence>
<evidence type="ECO:0000256" key="12">
    <source>
        <dbReference type="ARBA" id="ARBA00022946"/>
    </source>
</evidence>
<comment type="similarity">
    <text evidence="2">Belongs to the complex I NDUFS4 subunit family.</text>
</comment>
<dbReference type="PANTHER" id="PTHR10631:SF3">
    <property type="entry name" value="TRNA (GUANINE(26)-N(2))-DIMETHYLTRANSFERASE"/>
    <property type="match status" value="1"/>
</dbReference>
<keyword evidence="6" id="KW-0679">Respiratory chain</keyword>
<dbReference type="Gene3D" id="3.40.50.150">
    <property type="entry name" value="Vaccinia Virus protein VP39"/>
    <property type="match status" value="1"/>
</dbReference>
<evidence type="ECO:0000256" key="13">
    <source>
        <dbReference type="ARBA" id="ARBA00022982"/>
    </source>
</evidence>
<dbReference type="EC" id="2.1.1.216" evidence="16"/>
<name>A0A0V0R7U1_PSEPJ</name>
<evidence type="ECO:0000256" key="1">
    <source>
        <dbReference type="ARBA" id="ARBA00004273"/>
    </source>
</evidence>
<dbReference type="Gene3D" id="3.30.160.190">
    <property type="entry name" value="atu1810 like domain"/>
    <property type="match status" value="1"/>
</dbReference>
<keyword evidence="14" id="KW-0496">Mitochondrion</keyword>
<evidence type="ECO:0000256" key="6">
    <source>
        <dbReference type="ARBA" id="ARBA00022660"/>
    </source>
</evidence>
<keyword evidence="11 18" id="KW-0694">RNA-binding</keyword>
<keyword evidence="9 18" id="KW-0819">tRNA processing</keyword>
<evidence type="ECO:0000256" key="14">
    <source>
        <dbReference type="ARBA" id="ARBA00023128"/>
    </source>
</evidence>
<evidence type="ECO:0000256" key="15">
    <source>
        <dbReference type="ARBA" id="ARBA00023136"/>
    </source>
</evidence>
<dbReference type="AlphaFoldDB" id="A0A0V0R7U1"/>
<dbReference type="GO" id="GO:0005634">
    <property type="term" value="C:nucleus"/>
    <property type="evidence" value="ECO:0007669"/>
    <property type="project" value="TreeGrafter"/>
</dbReference>
<keyword evidence="3" id="KW-0813">Transport</keyword>
<evidence type="ECO:0000256" key="18">
    <source>
        <dbReference type="PROSITE-ProRule" id="PRU00958"/>
    </source>
</evidence>
<reference evidence="19 20" key="1">
    <citation type="journal article" date="2015" name="Sci. Rep.">
        <title>Genome of the facultative scuticociliatosis pathogen Pseudocohnilembus persalinus provides insight into its virulence through horizontal gene transfer.</title>
        <authorList>
            <person name="Xiong J."/>
            <person name="Wang G."/>
            <person name="Cheng J."/>
            <person name="Tian M."/>
            <person name="Pan X."/>
            <person name="Warren A."/>
            <person name="Jiang C."/>
            <person name="Yuan D."/>
            <person name="Miao W."/>
        </authorList>
    </citation>
    <scope>NUCLEOTIDE SEQUENCE [LARGE SCALE GENOMIC DNA]</scope>
    <source>
        <strain evidence="19">36N120E</strain>
    </source>
</reference>
<evidence type="ECO:0000256" key="17">
    <source>
        <dbReference type="ARBA" id="ARBA00051897"/>
    </source>
</evidence>
<evidence type="ECO:0000256" key="3">
    <source>
        <dbReference type="ARBA" id="ARBA00022448"/>
    </source>
</evidence>
<dbReference type="InterPro" id="IPR002905">
    <property type="entry name" value="Trm1"/>
</dbReference>